<dbReference type="Proteomes" id="UP001298753">
    <property type="component" value="Unassembled WGS sequence"/>
</dbReference>
<dbReference type="AlphaFoldDB" id="A0AAW4W1X7"/>
<gene>
    <name evidence="2" type="ORF">LKD22_07675</name>
</gene>
<dbReference type="EMBL" id="JAJEPX010000019">
    <property type="protein sequence ID" value="MCC2177003.1"/>
    <property type="molecule type" value="Genomic_DNA"/>
</dbReference>
<keyword evidence="3" id="KW-1185">Reference proteome</keyword>
<sequence>MENDMLSSLLSDPEALQNAMKTVSDLLGGQPSAQTEPQSTYDPASEMMQKALPVIGAIAQSGQHAVKPEKRALLGALKPFVAEEVSGQFDRALRLVSMARMARAALGQVNLSADDTAPRAL</sequence>
<organism evidence="2 3">
    <name type="scientific">Agathobaculum butyriciproducens</name>
    <dbReference type="NCBI Taxonomy" id="1628085"/>
    <lineage>
        <taxon>Bacteria</taxon>
        <taxon>Bacillati</taxon>
        <taxon>Bacillota</taxon>
        <taxon>Clostridia</taxon>
        <taxon>Eubacteriales</taxon>
        <taxon>Butyricicoccaceae</taxon>
        <taxon>Agathobaculum</taxon>
    </lineage>
</organism>
<dbReference type="GeneID" id="98659760"/>
<name>A0AAW4W1X7_9FIRM</name>
<evidence type="ECO:0000313" key="3">
    <source>
        <dbReference type="Proteomes" id="UP001298753"/>
    </source>
</evidence>
<protein>
    <submittedName>
        <fullName evidence="2">Uncharacterized protein</fullName>
    </submittedName>
</protein>
<comment type="caution">
    <text evidence="2">The sequence shown here is derived from an EMBL/GenBank/DDBJ whole genome shotgun (WGS) entry which is preliminary data.</text>
</comment>
<accession>A0AAW4W1X7</accession>
<reference evidence="2 3" key="1">
    <citation type="submission" date="2021-10" db="EMBL/GenBank/DDBJ databases">
        <title>Anaerobic single-cell dispensing facilitates the cultivation of human gut bacteria.</title>
        <authorList>
            <person name="Afrizal A."/>
        </authorList>
    </citation>
    <scope>NUCLEOTIDE SEQUENCE [LARGE SCALE GENOMIC DNA]</scope>
    <source>
        <strain evidence="2 3">CLA-AA-H270</strain>
    </source>
</reference>
<proteinExistence type="predicted"/>
<dbReference type="RefSeq" id="WP_227600731.1">
    <property type="nucleotide sequence ID" value="NZ_JAJEPX010000019.1"/>
</dbReference>
<evidence type="ECO:0000313" key="2">
    <source>
        <dbReference type="EMBL" id="MCC2177003.1"/>
    </source>
</evidence>
<feature type="region of interest" description="Disordered" evidence="1">
    <location>
        <begin position="22"/>
        <end position="43"/>
    </location>
</feature>
<feature type="compositionally biased region" description="Polar residues" evidence="1">
    <location>
        <begin position="31"/>
        <end position="42"/>
    </location>
</feature>
<evidence type="ECO:0000256" key="1">
    <source>
        <dbReference type="SAM" id="MobiDB-lite"/>
    </source>
</evidence>